<sequence>MNIEKMTQQEEEVMRYVWLLGRCTVKDIVTEMPEPQPPYTTVASVINNLKRKGYVEATRKGNGYEYVPTVKEATYKQSFMSGFVHDYFKNSFQEMVSFFAKEDKITPEELKEIIREIEKGKGSDAE</sequence>
<evidence type="ECO:0000313" key="5">
    <source>
        <dbReference type="EMBL" id="EKY03812.1"/>
    </source>
</evidence>
<keyword evidence="6" id="KW-1185">Reference proteome</keyword>
<protein>
    <submittedName>
        <fullName evidence="5">Transcriptional regulator, BlaI/MecI/CopY family</fullName>
    </submittedName>
</protein>
<dbReference type="HOGENOM" id="CLU_119090_4_0_10"/>
<dbReference type="PIRSF" id="PIRSF019455">
    <property type="entry name" value="CopR_AtkY"/>
    <property type="match status" value="1"/>
</dbReference>
<evidence type="ECO:0000256" key="1">
    <source>
        <dbReference type="ARBA" id="ARBA00011046"/>
    </source>
</evidence>
<dbReference type="Gene3D" id="1.10.10.10">
    <property type="entry name" value="Winged helix-like DNA-binding domain superfamily/Winged helix DNA-binding domain"/>
    <property type="match status" value="1"/>
</dbReference>
<evidence type="ECO:0000313" key="6">
    <source>
        <dbReference type="Proteomes" id="UP000010433"/>
    </source>
</evidence>
<dbReference type="InterPro" id="IPR036390">
    <property type="entry name" value="WH_DNA-bd_sf"/>
</dbReference>
<dbReference type="InterPro" id="IPR005650">
    <property type="entry name" value="BlaI_family"/>
</dbReference>
<dbReference type="GO" id="GO:0003677">
    <property type="term" value="F:DNA binding"/>
    <property type="evidence" value="ECO:0007669"/>
    <property type="project" value="UniProtKB-KW"/>
</dbReference>
<dbReference type="Proteomes" id="UP000010433">
    <property type="component" value="Unassembled WGS sequence"/>
</dbReference>
<name>L1NKX8_9BACT</name>
<keyword evidence="2" id="KW-0805">Transcription regulation</keyword>
<dbReference type="PATRIC" id="fig|1127699.3.peg.190"/>
<organism evidence="5 6">
    <name type="scientific">Hoylesella saccharolytica F0055</name>
    <dbReference type="NCBI Taxonomy" id="1127699"/>
    <lineage>
        <taxon>Bacteria</taxon>
        <taxon>Pseudomonadati</taxon>
        <taxon>Bacteroidota</taxon>
        <taxon>Bacteroidia</taxon>
        <taxon>Bacteroidales</taxon>
        <taxon>Prevotellaceae</taxon>
        <taxon>Hoylesella</taxon>
    </lineage>
</organism>
<accession>L1NKX8</accession>
<dbReference type="InterPro" id="IPR036388">
    <property type="entry name" value="WH-like_DNA-bd_sf"/>
</dbReference>
<dbReference type="EMBL" id="AMEP01000022">
    <property type="protein sequence ID" value="EKY03812.1"/>
    <property type="molecule type" value="Genomic_DNA"/>
</dbReference>
<dbReference type="AlphaFoldDB" id="L1NKX8"/>
<dbReference type="STRING" id="1127699.HMPREF9151_00213"/>
<evidence type="ECO:0000256" key="4">
    <source>
        <dbReference type="ARBA" id="ARBA00023163"/>
    </source>
</evidence>
<keyword evidence="3" id="KW-0238">DNA-binding</keyword>
<evidence type="ECO:0000256" key="3">
    <source>
        <dbReference type="ARBA" id="ARBA00023125"/>
    </source>
</evidence>
<proteinExistence type="inferred from homology"/>
<dbReference type="Gene3D" id="1.10.4040.10">
    <property type="entry name" value="Penicillinase repressor domain"/>
    <property type="match status" value="1"/>
</dbReference>
<dbReference type="GO" id="GO:0045892">
    <property type="term" value="P:negative regulation of DNA-templated transcription"/>
    <property type="evidence" value="ECO:0007669"/>
    <property type="project" value="InterPro"/>
</dbReference>
<reference evidence="5 6" key="1">
    <citation type="submission" date="2012-05" db="EMBL/GenBank/DDBJ databases">
        <authorList>
            <person name="Weinstock G."/>
            <person name="Sodergren E."/>
            <person name="Lobos E.A."/>
            <person name="Fulton L."/>
            <person name="Fulton R."/>
            <person name="Courtney L."/>
            <person name="Fronick C."/>
            <person name="O'Laughlin M."/>
            <person name="Godfrey J."/>
            <person name="Wilson R.M."/>
            <person name="Miner T."/>
            <person name="Farmer C."/>
            <person name="Delehaunty K."/>
            <person name="Cordes M."/>
            <person name="Minx P."/>
            <person name="Tomlinson C."/>
            <person name="Chen J."/>
            <person name="Wollam A."/>
            <person name="Pepin K.H."/>
            <person name="Bhonagiri V."/>
            <person name="Zhang X."/>
            <person name="Suruliraj S."/>
            <person name="Warren W."/>
            <person name="Mitreva M."/>
            <person name="Mardis E.R."/>
            <person name="Wilson R.K."/>
        </authorList>
    </citation>
    <scope>NUCLEOTIDE SEQUENCE [LARGE SCALE GENOMIC DNA]</scope>
    <source>
        <strain evidence="5 6">F0055</strain>
    </source>
</reference>
<dbReference type="OrthoDB" id="1098508at2"/>
<dbReference type="SUPFAM" id="SSF46785">
    <property type="entry name" value="Winged helix' DNA-binding domain"/>
    <property type="match status" value="1"/>
</dbReference>
<comment type="similarity">
    <text evidence="1">Belongs to the BlaI transcriptional regulatory family.</text>
</comment>
<dbReference type="Pfam" id="PF03965">
    <property type="entry name" value="Penicillinase_R"/>
    <property type="match status" value="1"/>
</dbReference>
<comment type="caution">
    <text evidence="5">The sequence shown here is derived from an EMBL/GenBank/DDBJ whole genome shotgun (WGS) entry which is preliminary data.</text>
</comment>
<evidence type="ECO:0000256" key="2">
    <source>
        <dbReference type="ARBA" id="ARBA00023015"/>
    </source>
</evidence>
<gene>
    <name evidence="5" type="ORF">HMPREF9151_00213</name>
</gene>
<keyword evidence="4" id="KW-0804">Transcription</keyword>
<dbReference type="RefSeq" id="WP_009163115.1">
    <property type="nucleotide sequence ID" value="NZ_KB291006.1"/>
</dbReference>